<evidence type="ECO:0000256" key="7">
    <source>
        <dbReference type="SAM" id="Phobius"/>
    </source>
</evidence>
<feature type="transmembrane region" description="Helical" evidence="7">
    <location>
        <begin position="67"/>
        <end position="96"/>
    </location>
</feature>
<comment type="subcellular location">
    <subcellularLocation>
        <location evidence="1">Cell membrane</location>
        <topology evidence="1">Multi-pass membrane protein</topology>
    </subcellularLocation>
</comment>
<evidence type="ECO:0000313" key="8">
    <source>
        <dbReference type="EMBL" id="HIZ22358.1"/>
    </source>
</evidence>
<dbReference type="Proteomes" id="UP000824041">
    <property type="component" value="Unassembled WGS sequence"/>
</dbReference>
<organism evidence="8 9">
    <name type="scientific">Candidatus Blautia faecigallinarum</name>
    <dbReference type="NCBI Taxonomy" id="2838488"/>
    <lineage>
        <taxon>Bacteria</taxon>
        <taxon>Bacillati</taxon>
        <taxon>Bacillota</taxon>
        <taxon>Clostridia</taxon>
        <taxon>Lachnospirales</taxon>
        <taxon>Lachnospiraceae</taxon>
        <taxon>Blautia</taxon>
    </lineage>
</organism>
<evidence type="ECO:0000256" key="4">
    <source>
        <dbReference type="ARBA" id="ARBA00022692"/>
    </source>
</evidence>
<dbReference type="PANTHER" id="PTHR43663:SF1">
    <property type="entry name" value="CHROMATE TRANSPORTER"/>
    <property type="match status" value="1"/>
</dbReference>
<protein>
    <submittedName>
        <fullName evidence="8">Chromate transporter</fullName>
    </submittedName>
</protein>
<sequence>MGQLIELVLVFFKIGLFSIGGGYAIIPLIQAQVVEHYGWISQKTFTDIITISQMTPGPLAVNTSTFIGIQIAGIAGAVLATAGCVISGILISLLLYRFFKKHRESDYIFQVLNGLKASSLGLIVSAAVTILLLAFTGSGELSGDMRMDWIAAVVFAGSFFALRKWKVNPILMIVVTGVIGGVLY</sequence>
<proteinExistence type="inferred from homology"/>
<keyword evidence="4 7" id="KW-0812">Transmembrane</keyword>
<dbReference type="AlphaFoldDB" id="A0A9D2DSN2"/>
<dbReference type="InterPro" id="IPR003370">
    <property type="entry name" value="Chromate_transpt"/>
</dbReference>
<evidence type="ECO:0000313" key="9">
    <source>
        <dbReference type="Proteomes" id="UP000824041"/>
    </source>
</evidence>
<evidence type="ECO:0000256" key="1">
    <source>
        <dbReference type="ARBA" id="ARBA00004651"/>
    </source>
</evidence>
<evidence type="ECO:0000256" key="3">
    <source>
        <dbReference type="ARBA" id="ARBA00022475"/>
    </source>
</evidence>
<comment type="caution">
    <text evidence="8">The sequence shown here is derived from an EMBL/GenBank/DDBJ whole genome shotgun (WGS) entry which is preliminary data.</text>
</comment>
<dbReference type="PANTHER" id="PTHR43663">
    <property type="entry name" value="CHROMATE TRANSPORT PROTEIN-RELATED"/>
    <property type="match status" value="1"/>
</dbReference>
<reference evidence="8" key="1">
    <citation type="journal article" date="2021" name="PeerJ">
        <title>Extensive microbial diversity within the chicken gut microbiome revealed by metagenomics and culture.</title>
        <authorList>
            <person name="Gilroy R."/>
            <person name="Ravi A."/>
            <person name="Getino M."/>
            <person name="Pursley I."/>
            <person name="Horton D.L."/>
            <person name="Alikhan N.F."/>
            <person name="Baker D."/>
            <person name="Gharbi K."/>
            <person name="Hall N."/>
            <person name="Watson M."/>
            <person name="Adriaenssens E.M."/>
            <person name="Foster-Nyarko E."/>
            <person name="Jarju S."/>
            <person name="Secka A."/>
            <person name="Antonio M."/>
            <person name="Oren A."/>
            <person name="Chaudhuri R.R."/>
            <person name="La Ragione R."/>
            <person name="Hildebrand F."/>
            <person name="Pallen M.J."/>
        </authorList>
    </citation>
    <scope>NUCLEOTIDE SEQUENCE</scope>
    <source>
        <strain evidence="8">14324</strain>
    </source>
</reference>
<keyword evidence="3" id="KW-1003">Cell membrane</keyword>
<feature type="transmembrane region" description="Helical" evidence="7">
    <location>
        <begin position="7"/>
        <end position="29"/>
    </location>
</feature>
<feature type="transmembrane region" description="Helical" evidence="7">
    <location>
        <begin position="147"/>
        <end position="162"/>
    </location>
</feature>
<keyword evidence="5 7" id="KW-1133">Transmembrane helix</keyword>
<comment type="similarity">
    <text evidence="2">Belongs to the chromate ion transporter (CHR) (TC 2.A.51) family.</text>
</comment>
<dbReference type="GO" id="GO:0005886">
    <property type="term" value="C:plasma membrane"/>
    <property type="evidence" value="ECO:0007669"/>
    <property type="project" value="UniProtKB-SubCell"/>
</dbReference>
<evidence type="ECO:0000256" key="5">
    <source>
        <dbReference type="ARBA" id="ARBA00022989"/>
    </source>
</evidence>
<accession>A0A9D2DSN2</accession>
<evidence type="ECO:0000256" key="2">
    <source>
        <dbReference type="ARBA" id="ARBA00005262"/>
    </source>
</evidence>
<dbReference type="Pfam" id="PF02417">
    <property type="entry name" value="Chromate_transp"/>
    <property type="match status" value="1"/>
</dbReference>
<dbReference type="GO" id="GO:0015109">
    <property type="term" value="F:chromate transmembrane transporter activity"/>
    <property type="evidence" value="ECO:0007669"/>
    <property type="project" value="InterPro"/>
</dbReference>
<dbReference type="InterPro" id="IPR052518">
    <property type="entry name" value="CHR_Transporter"/>
</dbReference>
<reference evidence="8" key="2">
    <citation type="submission" date="2021-04" db="EMBL/GenBank/DDBJ databases">
        <authorList>
            <person name="Gilroy R."/>
        </authorList>
    </citation>
    <scope>NUCLEOTIDE SEQUENCE</scope>
    <source>
        <strain evidence="8">14324</strain>
    </source>
</reference>
<evidence type="ECO:0000256" key="6">
    <source>
        <dbReference type="ARBA" id="ARBA00023136"/>
    </source>
</evidence>
<dbReference type="EMBL" id="DXBU01000090">
    <property type="protein sequence ID" value="HIZ22358.1"/>
    <property type="molecule type" value="Genomic_DNA"/>
</dbReference>
<name>A0A9D2DSN2_9FIRM</name>
<feature type="transmembrane region" description="Helical" evidence="7">
    <location>
        <begin position="117"/>
        <end position="135"/>
    </location>
</feature>
<gene>
    <name evidence="8" type="ORF">IAA21_06120</name>
</gene>
<keyword evidence="6 7" id="KW-0472">Membrane</keyword>